<dbReference type="SMART" id="SM00490">
    <property type="entry name" value="HELICc"/>
    <property type="match status" value="1"/>
</dbReference>
<dbReference type="Pfam" id="PF22527">
    <property type="entry name" value="DEXQc_Suv3"/>
    <property type="match status" value="1"/>
</dbReference>
<evidence type="ECO:0000313" key="11">
    <source>
        <dbReference type="EMBL" id="KZV90811.1"/>
    </source>
</evidence>
<dbReference type="Proteomes" id="UP000077266">
    <property type="component" value="Unassembled WGS sequence"/>
</dbReference>
<dbReference type="InParanoid" id="A0A165GPC8"/>
<dbReference type="GO" id="GO:0045025">
    <property type="term" value="C:mitochondrial degradosome"/>
    <property type="evidence" value="ECO:0007669"/>
    <property type="project" value="TreeGrafter"/>
</dbReference>
<comment type="subcellular location">
    <subcellularLocation>
        <location evidence="1">Mitochondrion</location>
    </subcellularLocation>
</comment>
<dbReference type="InterPro" id="IPR055206">
    <property type="entry name" value="DEXQc_SUV3"/>
</dbReference>
<gene>
    <name evidence="11" type="ORF">EXIGLDRAFT_616440</name>
</gene>
<accession>A0A165GPC8</accession>
<keyword evidence="5" id="KW-0347">Helicase</keyword>
<dbReference type="Pfam" id="PF00271">
    <property type="entry name" value="Helicase_C"/>
    <property type="match status" value="1"/>
</dbReference>
<reference evidence="11 12" key="1">
    <citation type="journal article" date="2016" name="Mol. Biol. Evol.">
        <title>Comparative Genomics of Early-Diverging Mushroom-Forming Fungi Provides Insights into the Origins of Lignocellulose Decay Capabilities.</title>
        <authorList>
            <person name="Nagy L.G."/>
            <person name="Riley R."/>
            <person name="Tritt A."/>
            <person name="Adam C."/>
            <person name="Daum C."/>
            <person name="Floudas D."/>
            <person name="Sun H."/>
            <person name="Yadav J.S."/>
            <person name="Pangilinan J."/>
            <person name="Larsson K.H."/>
            <person name="Matsuura K."/>
            <person name="Barry K."/>
            <person name="Labutti K."/>
            <person name="Kuo R."/>
            <person name="Ohm R.A."/>
            <person name="Bhattacharya S.S."/>
            <person name="Shirouzu T."/>
            <person name="Yoshinaga Y."/>
            <person name="Martin F.M."/>
            <person name="Grigoriev I.V."/>
            <person name="Hibbett D.S."/>
        </authorList>
    </citation>
    <scope>NUCLEOTIDE SEQUENCE [LARGE SCALE GENOMIC DNA]</scope>
    <source>
        <strain evidence="11 12">HHB12029</strain>
    </source>
</reference>
<keyword evidence="12" id="KW-1185">Reference proteome</keyword>
<dbReference type="SUPFAM" id="SSF52540">
    <property type="entry name" value="P-loop containing nucleoside triphosphate hydrolases"/>
    <property type="match status" value="1"/>
</dbReference>
<keyword evidence="8" id="KW-0496">Mitochondrion</keyword>
<dbReference type="InterPro" id="IPR022192">
    <property type="entry name" value="SUV3_C"/>
</dbReference>
<evidence type="ECO:0000256" key="5">
    <source>
        <dbReference type="ARBA" id="ARBA00022806"/>
    </source>
</evidence>
<dbReference type="PROSITE" id="PS51194">
    <property type="entry name" value="HELICASE_CTER"/>
    <property type="match status" value="1"/>
</dbReference>
<dbReference type="GO" id="GO:0016787">
    <property type="term" value="F:hydrolase activity"/>
    <property type="evidence" value="ECO:0007669"/>
    <property type="project" value="UniProtKB-KW"/>
</dbReference>
<dbReference type="Pfam" id="PF12513">
    <property type="entry name" value="SUV3_C"/>
    <property type="match status" value="1"/>
</dbReference>
<dbReference type="InterPro" id="IPR001650">
    <property type="entry name" value="Helicase_C-like"/>
</dbReference>
<evidence type="ECO:0000259" key="10">
    <source>
        <dbReference type="PROSITE" id="PS51194"/>
    </source>
</evidence>
<evidence type="ECO:0000256" key="1">
    <source>
        <dbReference type="ARBA" id="ARBA00004173"/>
    </source>
</evidence>
<evidence type="ECO:0000256" key="8">
    <source>
        <dbReference type="ARBA" id="ARBA00023128"/>
    </source>
</evidence>
<dbReference type="Gene3D" id="1.20.58.1080">
    <property type="match status" value="1"/>
</dbReference>
<evidence type="ECO:0000256" key="9">
    <source>
        <dbReference type="ARBA" id="ARBA00047984"/>
    </source>
</evidence>
<dbReference type="FunFam" id="3.40.50.300:FF:000269">
    <property type="entry name" value="ATP-dependent RNA helicase SUPV3L1, mitochondrial"/>
    <property type="match status" value="1"/>
</dbReference>
<dbReference type="Gene3D" id="1.20.272.40">
    <property type="match status" value="1"/>
</dbReference>
<dbReference type="OrthoDB" id="6692397at2759"/>
<name>A0A165GPC8_EXIGL</name>
<dbReference type="GO" id="GO:0000965">
    <property type="term" value="P:mitochondrial RNA 3'-end processing"/>
    <property type="evidence" value="ECO:0007669"/>
    <property type="project" value="TreeGrafter"/>
</dbReference>
<dbReference type="GO" id="GO:0003724">
    <property type="term" value="F:RNA helicase activity"/>
    <property type="evidence" value="ECO:0007669"/>
    <property type="project" value="UniProtKB-EC"/>
</dbReference>
<keyword evidence="7" id="KW-0809">Transit peptide</keyword>
<dbReference type="EMBL" id="KV426040">
    <property type="protein sequence ID" value="KZV90811.1"/>
    <property type="molecule type" value="Genomic_DNA"/>
</dbReference>
<evidence type="ECO:0000256" key="2">
    <source>
        <dbReference type="ARBA" id="ARBA00012552"/>
    </source>
</evidence>
<comment type="catalytic activity">
    <reaction evidence="9">
        <text>ATP + H2O = ADP + phosphate + H(+)</text>
        <dbReference type="Rhea" id="RHEA:13065"/>
        <dbReference type="ChEBI" id="CHEBI:15377"/>
        <dbReference type="ChEBI" id="CHEBI:15378"/>
        <dbReference type="ChEBI" id="CHEBI:30616"/>
        <dbReference type="ChEBI" id="CHEBI:43474"/>
        <dbReference type="ChEBI" id="CHEBI:456216"/>
        <dbReference type="EC" id="3.6.4.13"/>
    </reaction>
</comment>
<keyword evidence="6" id="KW-0067">ATP-binding</keyword>
<keyword evidence="4 11" id="KW-0378">Hydrolase</keyword>
<dbReference type="PANTHER" id="PTHR12131">
    <property type="entry name" value="ATP-DEPENDENT RNA AND DNA HELICASE"/>
    <property type="match status" value="1"/>
</dbReference>
<dbReference type="EC" id="3.6.4.13" evidence="2"/>
<dbReference type="STRING" id="1314781.A0A165GPC8"/>
<evidence type="ECO:0000256" key="6">
    <source>
        <dbReference type="ARBA" id="ARBA00022840"/>
    </source>
</evidence>
<proteinExistence type="predicted"/>
<evidence type="ECO:0000256" key="4">
    <source>
        <dbReference type="ARBA" id="ARBA00022801"/>
    </source>
</evidence>
<protein>
    <recommendedName>
        <fullName evidence="2">RNA helicase</fullName>
        <ecNumber evidence="2">3.6.4.13</ecNumber>
    </recommendedName>
</protein>
<evidence type="ECO:0000256" key="7">
    <source>
        <dbReference type="ARBA" id="ARBA00022946"/>
    </source>
</evidence>
<dbReference type="InterPro" id="IPR050699">
    <property type="entry name" value="RNA-DNA_Helicase"/>
</dbReference>
<dbReference type="FunCoup" id="A0A165GPC8">
    <property type="interactions" value="379"/>
</dbReference>
<dbReference type="Gene3D" id="3.40.50.300">
    <property type="entry name" value="P-loop containing nucleotide triphosphate hydrolases"/>
    <property type="match status" value="2"/>
</dbReference>
<keyword evidence="3" id="KW-0547">Nucleotide-binding</keyword>
<dbReference type="GO" id="GO:0005524">
    <property type="term" value="F:ATP binding"/>
    <property type="evidence" value="ECO:0007669"/>
    <property type="project" value="UniProtKB-KW"/>
</dbReference>
<organism evidence="11 12">
    <name type="scientific">Exidia glandulosa HHB12029</name>
    <dbReference type="NCBI Taxonomy" id="1314781"/>
    <lineage>
        <taxon>Eukaryota</taxon>
        <taxon>Fungi</taxon>
        <taxon>Dikarya</taxon>
        <taxon>Basidiomycota</taxon>
        <taxon>Agaricomycotina</taxon>
        <taxon>Agaricomycetes</taxon>
        <taxon>Auriculariales</taxon>
        <taxon>Exidiaceae</taxon>
        <taxon>Exidia</taxon>
    </lineage>
</organism>
<dbReference type="FunFam" id="3.40.50.300:FF:000957">
    <property type="entry name" value="ATP-dependent RNA helicase SUV3L, mitochondrial"/>
    <property type="match status" value="1"/>
</dbReference>
<dbReference type="AlphaFoldDB" id="A0A165GPC8"/>
<evidence type="ECO:0000256" key="3">
    <source>
        <dbReference type="ARBA" id="ARBA00022741"/>
    </source>
</evidence>
<feature type="domain" description="Helicase C-terminal" evidence="10">
    <location>
        <begin position="215"/>
        <end position="379"/>
    </location>
</feature>
<sequence length="608" mass="67865">MYEYQIGKTGVAWPALDTIAGLRNAADMRHPAELYPEARRLHRKIIMHVGPTNSGKTYNALRALAAAKRGVYAGPLRLLAHEVYTRLNKGTILPADIDRDPNDPDKLHPRVCNMITGEEKRILAIDAPLASCTVEMLQTVVHYDVAVVDEIQMISDPNRGGAWTAAVLGLMADELHLCGEASAVPIIQSLCEATGDELVVNDYERLSPLQPADEALGNDFSVLREGDCVVAFSRNRIFALKRRIEEETKFRCAVAYGMLPPELRAKQAALFNEPGNEYGVMVASDAIGMGLNLKIKRVIFETTKKWDGTKEITLTLSSIKQIAGRAGRFSLGQDPSAMGTVTAILPHDLDVIKLALQIPTRPLKRAVIAPSPDQLRALLQLLGPKAQPSVVFEMLPYLARVPNMFTLTDMRAAMEASALLESGEDDRLSLDEYWIVLYVPFNSRDFVVAEAFRLLTSSYKDDGVAPLEATLLAIGVFEDYQRVSKMRKKYERPDRKEDPAVFAHILPRLESMHRVLIAYLWLSYRLPTAFHEQPRAFELKEDLELCISFYLRELGTQQHAGKKQARVAEPVDADAVFEEEEDEFADEAYEDEIEADEFVESSPPTARL</sequence>
<dbReference type="InterPro" id="IPR027417">
    <property type="entry name" value="P-loop_NTPase"/>
</dbReference>
<dbReference type="CDD" id="cd18805">
    <property type="entry name" value="SF2_C_suv3"/>
    <property type="match status" value="1"/>
</dbReference>
<dbReference type="PANTHER" id="PTHR12131:SF1">
    <property type="entry name" value="ATP-DEPENDENT RNA HELICASE SUPV3L1, MITOCHONDRIAL-RELATED"/>
    <property type="match status" value="1"/>
</dbReference>
<evidence type="ECO:0000313" key="12">
    <source>
        <dbReference type="Proteomes" id="UP000077266"/>
    </source>
</evidence>